<feature type="region of interest" description="Disordered" evidence="1">
    <location>
        <begin position="1"/>
        <end position="30"/>
    </location>
</feature>
<evidence type="ECO:0000313" key="2">
    <source>
        <dbReference type="EMBL" id="BAC20719.1"/>
    </source>
</evidence>
<reference evidence="3" key="2">
    <citation type="journal article" date="2008" name="Nucleic Acids Res.">
        <title>The rice annotation project database (RAP-DB): 2008 update.</title>
        <authorList>
            <consortium name="The rice annotation project (RAP)"/>
        </authorList>
    </citation>
    <scope>GENOME REANNOTATION</scope>
    <source>
        <strain evidence="3">cv. Nipponbare</strain>
    </source>
</reference>
<sequence length="73" mass="7529">MQRRQRPGGGSAAREVAAAPSPPLDLAGEGRWRNGMWRRWLGGGRGCYSGGRGGGGGGPTARAGFETGTFNLL</sequence>
<evidence type="ECO:0000256" key="1">
    <source>
        <dbReference type="SAM" id="MobiDB-lite"/>
    </source>
</evidence>
<feature type="region of interest" description="Disordered" evidence="1">
    <location>
        <begin position="52"/>
        <end position="73"/>
    </location>
</feature>
<accession>Q8H410</accession>
<proteinExistence type="predicted"/>
<dbReference type="AlphaFoldDB" id="Q8H410"/>
<protein>
    <submittedName>
        <fullName evidence="2">Uncharacterized protein</fullName>
    </submittedName>
</protein>
<dbReference type="Proteomes" id="UP000000763">
    <property type="component" value="Chromosome 7"/>
</dbReference>
<reference evidence="3" key="1">
    <citation type="journal article" date="2005" name="Nature">
        <title>The map-based sequence of the rice genome.</title>
        <authorList>
            <consortium name="International rice genome sequencing project (IRGSP)"/>
            <person name="Matsumoto T."/>
            <person name="Wu J."/>
            <person name="Kanamori H."/>
            <person name="Katayose Y."/>
            <person name="Fujisawa M."/>
            <person name="Namiki N."/>
            <person name="Mizuno H."/>
            <person name="Yamamoto K."/>
            <person name="Antonio B.A."/>
            <person name="Baba T."/>
            <person name="Sakata K."/>
            <person name="Nagamura Y."/>
            <person name="Aoki H."/>
            <person name="Arikawa K."/>
            <person name="Arita K."/>
            <person name="Bito T."/>
            <person name="Chiden Y."/>
            <person name="Fujitsuka N."/>
            <person name="Fukunaka R."/>
            <person name="Hamada M."/>
            <person name="Harada C."/>
            <person name="Hayashi A."/>
            <person name="Hijishita S."/>
            <person name="Honda M."/>
            <person name="Hosokawa S."/>
            <person name="Ichikawa Y."/>
            <person name="Idonuma A."/>
            <person name="Iijima M."/>
            <person name="Ikeda M."/>
            <person name="Ikeno M."/>
            <person name="Ito K."/>
            <person name="Ito S."/>
            <person name="Ito T."/>
            <person name="Ito Y."/>
            <person name="Ito Y."/>
            <person name="Iwabuchi A."/>
            <person name="Kamiya K."/>
            <person name="Karasawa W."/>
            <person name="Kurita K."/>
            <person name="Katagiri S."/>
            <person name="Kikuta A."/>
            <person name="Kobayashi H."/>
            <person name="Kobayashi N."/>
            <person name="Machita K."/>
            <person name="Maehara T."/>
            <person name="Masukawa M."/>
            <person name="Mizubayashi T."/>
            <person name="Mukai Y."/>
            <person name="Nagasaki H."/>
            <person name="Nagata Y."/>
            <person name="Naito S."/>
            <person name="Nakashima M."/>
            <person name="Nakama Y."/>
            <person name="Nakamichi Y."/>
            <person name="Nakamura M."/>
            <person name="Meguro A."/>
            <person name="Negishi M."/>
            <person name="Ohta I."/>
            <person name="Ohta T."/>
            <person name="Okamoto M."/>
            <person name="Ono N."/>
            <person name="Saji S."/>
            <person name="Sakaguchi M."/>
            <person name="Sakai K."/>
            <person name="Shibata M."/>
            <person name="Shimokawa T."/>
            <person name="Song J."/>
            <person name="Takazaki Y."/>
            <person name="Terasawa K."/>
            <person name="Tsugane M."/>
            <person name="Tsuji K."/>
            <person name="Ueda S."/>
            <person name="Waki K."/>
            <person name="Yamagata H."/>
            <person name="Yamamoto M."/>
            <person name="Yamamoto S."/>
            <person name="Yamane H."/>
            <person name="Yoshiki S."/>
            <person name="Yoshihara R."/>
            <person name="Yukawa K."/>
            <person name="Zhong H."/>
            <person name="Yano M."/>
            <person name="Yuan Q."/>
            <person name="Ouyang S."/>
            <person name="Liu J."/>
            <person name="Jones K.M."/>
            <person name="Gansberger K."/>
            <person name="Moffat K."/>
            <person name="Hill J."/>
            <person name="Bera J."/>
            <person name="Fadrosh D."/>
            <person name="Jin S."/>
            <person name="Johri S."/>
            <person name="Kim M."/>
            <person name="Overton L."/>
            <person name="Reardon M."/>
            <person name="Tsitrin T."/>
            <person name="Vuong H."/>
            <person name="Weaver B."/>
            <person name="Ciecko A."/>
            <person name="Tallon L."/>
            <person name="Jackson J."/>
            <person name="Pai G."/>
            <person name="Aken S.V."/>
            <person name="Utterback T."/>
            <person name="Reidmuller S."/>
            <person name="Feldblyum T."/>
            <person name="Hsiao J."/>
            <person name="Zismann V."/>
            <person name="Iobst S."/>
            <person name="de Vazeille A.R."/>
            <person name="Buell C.R."/>
            <person name="Ying K."/>
            <person name="Li Y."/>
            <person name="Lu T."/>
            <person name="Huang Y."/>
            <person name="Zhao Q."/>
            <person name="Feng Q."/>
            <person name="Zhang L."/>
            <person name="Zhu J."/>
            <person name="Weng Q."/>
            <person name="Mu J."/>
            <person name="Lu Y."/>
            <person name="Fan D."/>
            <person name="Liu Y."/>
            <person name="Guan J."/>
            <person name="Zhang Y."/>
            <person name="Yu S."/>
            <person name="Liu X."/>
            <person name="Zhang Y."/>
            <person name="Hong G."/>
            <person name="Han B."/>
            <person name="Choisne N."/>
            <person name="Demange N."/>
            <person name="Orjeda G."/>
            <person name="Samain S."/>
            <person name="Cattolico L."/>
            <person name="Pelletier E."/>
            <person name="Couloux A."/>
            <person name="Segurens B."/>
            <person name="Wincker P."/>
            <person name="D'Hont A."/>
            <person name="Scarpelli C."/>
            <person name="Weissenbach J."/>
            <person name="Salanoubat M."/>
            <person name="Quetier F."/>
            <person name="Yu Y."/>
            <person name="Kim H.R."/>
            <person name="Rambo T."/>
            <person name="Currie J."/>
            <person name="Collura K."/>
            <person name="Luo M."/>
            <person name="Yang T."/>
            <person name="Ammiraju J.S.S."/>
            <person name="Engler F."/>
            <person name="Soderlund C."/>
            <person name="Wing R.A."/>
            <person name="Palmer L.E."/>
            <person name="de la Bastide M."/>
            <person name="Spiegel L."/>
            <person name="Nascimento L."/>
            <person name="Zutavern T."/>
            <person name="O'Shaughnessy A."/>
            <person name="Dike S."/>
            <person name="Dedhia N."/>
            <person name="Preston R."/>
            <person name="Balija V."/>
            <person name="McCombie W.R."/>
            <person name="Chow T."/>
            <person name="Chen H."/>
            <person name="Chung M."/>
            <person name="Chen C."/>
            <person name="Shaw J."/>
            <person name="Wu H."/>
            <person name="Hsiao K."/>
            <person name="Chao Y."/>
            <person name="Chu M."/>
            <person name="Cheng C."/>
            <person name="Hour A."/>
            <person name="Lee P."/>
            <person name="Lin S."/>
            <person name="Lin Y."/>
            <person name="Liou J."/>
            <person name="Liu S."/>
            <person name="Hsing Y."/>
            <person name="Raghuvanshi S."/>
            <person name="Mohanty A."/>
            <person name="Bharti A.K."/>
            <person name="Gaur A."/>
            <person name="Gupta V."/>
            <person name="Kumar D."/>
            <person name="Ravi V."/>
            <person name="Vij S."/>
            <person name="Kapur A."/>
            <person name="Khurana P."/>
            <person name="Khurana P."/>
            <person name="Khurana J.P."/>
            <person name="Tyagi A.K."/>
            <person name="Gaikwad K."/>
            <person name="Singh A."/>
            <person name="Dalal V."/>
            <person name="Srivastava S."/>
            <person name="Dixit A."/>
            <person name="Pal A.K."/>
            <person name="Ghazi I.A."/>
            <person name="Yadav M."/>
            <person name="Pandit A."/>
            <person name="Bhargava A."/>
            <person name="Sureshbabu K."/>
            <person name="Batra K."/>
            <person name="Sharma T.R."/>
            <person name="Mohapatra T."/>
            <person name="Singh N.K."/>
            <person name="Messing J."/>
            <person name="Nelson A.B."/>
            <person name="Fuks G."/>
            <person name="Kavchok S."/>
            <person name="Keizer G."/>
            <person name="Linton E."/>
            <person name="Llaca V."/>
            <person name="Song R."/>
            <person name="Tanyolac B."/>
            <person name="Young S."/>
            <person name="Ho-Il K."/>
            <person name="Hahn J.H."/>
            <person name="Sangsakoo G."/>
            <person name="Vanavichit A."/>
            <person name="de Mattos Luiz.A.T."/>
            <person name="Zimmer P.D."/>
            <person name="Malone G."/>
            <person name="Dellagostin O."/>
            <person name="de Oliveira A.C."/>
            <person name="Bevan M."/>
            <person name="Bancroft I."/>
            <person name="Minx P."/>
            <person name="Cordum H."/>
            <person name="Wilson R."/>
            <person name="Cheng Z."/>
            <person name="Jin W."/>
            <person name="Jiang J."/>
            <person name="Leong S.A."/>
            <person name="Iwama H."/>
            <person name="Gojobori T."/>
            <person name="Itoh T."/>
            <person name="Niimura Y."/>
            <person name="Fujii Y."/>
            <person name="Habara T."/>
            <person name="Sakai H."/>
            <person name="Sato Y."/>
            <person name="Wilson G."/>
            <person name="Kumar K."/>
            <person name="McCouch S."/>
            <person name="Juretic N."/>
            <person name="Hoen D."/>
            <person name="Wright S."/>
            <person name="Bruskiewich R."/>
            <person name="Bureau T."/>
            <person name="Miyao A."/>
            <person name="Hirochika H."/>
            <person name="Nishikawa T."/>
            <person name="Kadowaki K."/>
            <person name="Sugiura M."/>
            <person name="Burr B."/>
            <person name="Sasaki T."/>
        </authorList>
    </citation>
    <scope>NUCLEOTIDE SEQUENCE [LARGE SCALE GENOMIC DNA]</scope>
    <source>
        <strain evidence="3">cv. Nipponbare</strain>
    </source>
</reference>
<organism evidence="2 3">
    <name type="scientific">Oryza sativa subsp. japonica</name>
    <name type="common">Rice</name>
    <dbReference type="NCBI Taxonomy" id="39947"/>
    <lineage>
        <taxon>Eukaryota</taxon>
        <taxon>Viridiplantae</taxon>
        <taxon>Streptophyta</taxon>
        <taxon>Embryophyta</taxon>
        <taxon>Tracheophyta</taxon>
        <taxon>Spermatophyta</taxon>
        <taxon>Magnoliopsida</taxon>
        <taxon>Liliopsida</taxon>
        <taxon>Poales</taxon>
        <taxon>Poaceae</taxon>
        <taxon>BOP clade</taxon>
        <taxon>Oryzoideae</taxon>
        <taxon>Oryzeae</taxon>
        <taxon>Oryzinae</taxon>
        <taxon>Oryza</taxon>
        <taxon>Oryza sativa</taxon>
    </lineage>
</organism>
<name>Q8H410_ORYSJ</name>
<dbReference type="EMBL" id="AP004305">
    <property type="protein sequence ID" value="BAC20719.1"/>
    <property type="molecule type" value="Genomic_DNA"/>
</dbReference>
<gene>
    <name evidence="2" type="primary">P0492E07.113</name>
</gene>
<evidence type="ECO:0000313" key="3">
    <source>
        <dbReference type="Proteomes" id="UP000000763"/>
    </source>
</evidence>